<feature type="binding site" evidence="18">
    <location>
        <position position="114"/>
    </location>
    <ligand>
        <name>K(+)</name>
        <dbReference type="ChEBI" id="CHEBI:29103"/>
    </ligand>
</feature>
<keyword evidence="13" id="KW-0511">Multifunctional enzyme</keyword>
<evidence type="ECO:0000256" key="2">
    <source>
        <dbReference type="ARBA" id="ARBA00000909"/>
    </source>
</evidence>
<dbReference type="GO" id="GO:0052855">
    <property type="term" value="F:ADP-dependent NAD(P)H-hydrate dehydratase activity"/>
    <property type="evidence" value="ECO:0007669"/>
    <property type="project" value="UniProtKB-UniRule"/>
</dbReference>
<feature type="binding site" evidence="17">
    <location>
        <begin position="381"/>
        <end position="385"/>
    </location>
    <ligand>
        <name>AMP</name>
        <dbReference type="ChEBI" id="CHEBI:456215"/>
    </ligand>
</feature>
<dbReference type="NCBIfam" id="TIGR00196">
    <property type="entry name" value="yjeF_cterm"/>
    <property type="match status" value="1"/>
</dbReference>
<dbReference type="InterPro" id="IPR004443">
    <property type="entry name" value="YjeF_N_dom"/>
</dbReference>
<dbReference type="NCBIfam" id="TIGR00197">
    <property type="entry name" value="yjeF_nterm"/>
    <property type="match status" value="1"/>
</dbReference>
<comment type="function">
    <text evidence="17">Catalyzes the dehydration of the S-form of NAD(P)HX at the expense of ADP, which is converted to AMP. Together with NAD(P)HX epimerase, which catalyzes the epimerization of the S- and R-forms, the enzyme allows the repair of both epimers of NAD(P)HX, a damaged form of NAD(P)H that is a result of enzymatic or heat-dependent hydration.</text>
</comment>
<dbReference type="Pfam" id="PF01256">
    <property type="entry name" value="Carb_kinase"/>
    <property type="match status" value="1"/>
</dbReference>
<feature type="binding site" evidence="17">
    <location>
        <position position="410"/>
    </location>
    <ligand>
        <name>(6S)-NADPHX</name>
        <dbReference type="ChEBI" id="CHEBI:64076"/>
    </ligand>
</feature>
<evidence type="ECO:0000256" key="19">
    <source>
        <dbReference type="PIRNR" id="PIRNR017184"/>
    </source>
</evidence>
<keyword evidence="6 17" id="KW-0547">Nucleotide-binding</keyword>
<keyword evidence="12 17" id="KW-0456">Lyase</keyword>
<comment type="catalytic activity">
    <reaction evidence="2 18 19">
        <text>(6R)-NADPHX = (6S)-NADPHX</text>
        <dbReference type="Rhea" id="RHEA:32227"/>
        <dbReference type="ChEBI" id="CHEBI:64076"/>
        <dbReference type="ChEBI" id="CHEBI:64077"/>
        <dbReference type="EC" id="5.1.99.6"/>
    </reaction>
</comment>
<feature type="binding site" evidence="18">
    <location>
        <position position="57"/>
    </location>
    <ligand>
        <name>K(+)</name>
        <dbReference type="ChEBI" id="CHEBI:29103"/>
    </ligand>
</feature>
<feature type="binding site" evidence="18">
    <location>
        <begin position="118"/>
        <end position="124"/>
    </location>
    <ligand>
        <name>(6S)-NADPHX</name>
        <dbReference type="ChEBI" id="CHEBI:64076"/>
    </ligand>
</feature>
<evidence type="ECO:0000313" key="24">
    <source>
        <dbReference type="Proteomes" id="UP000317935"/>
    </source>
</evidence>
<keyword evidence="25" id="KW-1185">Reference proteome</keyword>
<comment type="cofactor">
    <cofactor evidence="18 19">
        <name>K(+)</name>
        <dbReference type="ChEBI" id="CHEBI:29103"/>
    </cofactor>
    <text evidence="18 19">Binds 1 potassium ion per subunit.</text>
</comment>
<evidence type="ECO:0000313" key="22">
    <source>
        <dbReference type="EMBL" id="BCD45192.1"/>
    </source>
</evidence>
<dbReference type="InterPro" id="IPR036652">
    <property type="entry name" value="YjeF_N_dom_sf"/>
</dbReference>
<comment type="catalytic activity">
    <reaction evidence="1 18 19">
        <text>(6R)-NADHX = (6S)-NADHX</text>
        <dbReference type="Rhea" id="RHEA:32215"/>
        <dbReference type="ChEBI" id="CHEBI:64074"/>
        <dbReference type="ChEBI" id="CHEBI:64075"/>
        <dbReference type="EC" id="5.1.99.6"/>
    </reaction>
</comment>
<keyword evidence="5 18" id="KW-0479">Metal-binding</keyword>
<dbReference type="EC" id="4.2.1.136" evidence="19"/>
<feature type="binding site" evidence="17">
    <location>
        <position position="244"/>
    </location>
    <ligand>
        <name>(6S)-NADPHX</name>
        <dbReference type="ChEBI" id="CHEBI:64076"/>
    </ligand>
</feature>
<comment type="similarity">
    <text evidence="18">Belongs to the NnrE/AIBP family.</text>
</comment>
<dbReference type="EMBL" id="AP023036">
    <property type="protein sequence ID" value="BCD45192.1"/>
    <property type="molecule type" value="Genomic_DNA"/>
</dbReference>
<dbReference type="HAMAP" id="MF_01966">
    <property type="entry name" value="NADHX_epimerase"/>
    <property type="match status" value="1"/>
</dbReference>
<evidence type="ECO:0000256" key="17">
    <source>
        <dbReference type="HAMAP-Rule" id="MF_01965"/>
    </source>
</evidence>
<dbReference type="EC" id="5.1.99.6" evidence="19"/>
<feature type="binding site" evidence="17">
    <location>
        <position position="338"/>
    </location>
    <ligand>
        <name>(6S)-NADPHX</name>
        <dbReference type="ChEBI" id="CHEBI:64076"/>
    </ligand>
</feature>
<evidence type="ECO:0000256" key="14">
    <source>
        <dbReference type="ARBA" id="ARBA00025153"/>
    </source>
</evidence>
<comment type="cofactor">
    <cofactor evidence="17">
        <name>Mg(2+)</name>
        <dbReference type="ChEBI" id="CHEBI:18420"/>
    </cofactor>
</comment>
<dbReference type="AlphaFoldDB" id="A0A6J4CVY4"/>
<evidence type="ECO:0000256" key="18">
    <source>
        <dbReference type="HAMAP-Rule" id="MF_01966"/>
    </source>
</evidence>
<evidence type="ECO:0000256" key="4">
    <source>
        <dbReference type="ARBA" id="ARBA00009524"/>
    </source>
</evidence>
<sequence>MQAIYKDGQELDKRACMLYQLEPELLMENAAMALKQVVTKQAKRGEKILIVCGSGDNGGDGYALARHLQGTHYCVQVFSAKEPKSALCRVQYQRALCTQVEMISNLNPCAVLVDCLFGSGLQGELDQQMQDLIKQMNALGQWRVACDIPSGIDQNGFISSVAFNAHVSVCMGALKVSLFSDMAKDFTGEIIVADLGIGRSLYETETPFNLLESCDLCLPKRTKQNVHKGYFGHACVYVGKQSGAGLISAKSALAFGAGMVSILGAASLSQSKPIELMYAKEIPTQANAFAIGMGMGVKPTFIEQMLEQGACVLDADLFYEPLLKEWLKKPYSLVLTPHPKEFLALLKTLGFKLDLPTLLRSKLELAHEFSQTFPHVVLLLKGANTLIAYNGRIFINPLGNSALAKGGSGDVLAGLVVALLAQGYTLLDAAIHASLAHALAAATYKESYALTPEKLISNLEMLACKM</sequence>
<dbReference type="HAMAP" id="MF_01965">
    <property type="entry name" value="NADHX_dehydratase"/>
    <property type="match status" value="1"/>
</dbReference>
<evidence type="ECO:0000256" key="12">
    <source>
        <dbReference type="ARBA" id="ARBA00023239"/>
    </source>
</evidence>
<reference evidence="22 25" key="2">
    <citation type="submission" date="2020-04" db="EMBL/GenBank/DDBJ databases">
        <title>Genomic analysis of gastric non-Helicobacter pylori Helicobacters isolated in Japan.</title>
        <authorList>
            <person name="Suzuki M."/>
            <person name="Rimbara E."/>
        </authorList>
    </citation>
    <scope>NUCLEOTIDE SEQUENCE [LARGE SCALE GENOMIC DNA]</scope>
    <source>
        <strain evidence="22 25">NHP19-0020</strain>
    </source>
</reference>
<evidence type="ECO:0000256" key="3">
    <source>
        <dbReference type="ARBA" id="ARBA00006001"/>
    </source>
</evidence>
<comment type="similarity">
    <text evidence="17">Belongs to the NnrD/CARKD family.</text>
</comment>
<reference evidence="23 24" key="1">
    <citation type="submission" date="2019-06" db="EMBL/GenBank/DDBJ databases">
        <title>Complete genome sequence of Helicobacter suis SNTW101c.</title>
        <authorList>
            <person name="Rimbara E."/>
            <person name="Suzuki M."/>
            <person name="Matsui H."/>
            <person name="Nakamura M."/>
            <person name="Mori S."/>
            <person name="Shibayama K."/>
        </authorList>
    </citation>
    <scope>NUCLEOTIDE SEQUENCE [LARGE SCALE GENOMIC DNA]</scope>
    <source>
        <strain evidence="23 24">SNTW101c</strain>
    </source>
</reference>
<evidence type="ECO:0000313" key="25">
    <source>
        <dbReference type="Proteomes" id="UP000509742"/>
    </source>
</evidence>
<dbReference type="InterPro" id="IPR030677">
    <property type="entry name" value="Nnr"/>
</dbReference>
<feature type="domain" description="YjeF N-terminal" evidence="21">
    <location>
        <begin position="8"/>
        <end position="203"/>
    </location>
</feature>
<keyword evidence="11 18" id="KW-0413">Isomerase</keyword>
<evidence type="ECO:0000256" key="8">
    <source>
        <dbReference type="ARBA" id="ARBA00022857"/>
    </source>
</evidence>
<dbReference type="GO" id="GO:0046496">
    <property type="term" value="P:nicotinamide nucleotide metabolic process"/>
    <property type="evidence" value="ECO:0007669"/>
    <property type="project" value="UniProtKB-UniRule"/>
</dbReference>
<evidence type="ECO:0000259" key="20">
    <source>
        <dbReference type="PROSITE" id="PS51383"/>
    </source>
</evidence>
<dbReference type="InterPro" id="IPR000631">
    <property type="entry name" value="CARKD"/>
</dbReference>
<dbReference type="EMBL" id="AP019774">
    <property type="protein sequence ID" value="BCD69638.1"/>
    <property type="molecule type" value="Genomic_DNA"/>
</dbReference>
<evidence type="ECO:0000256" key="9">
    <source>
        <dbReference type="ARBA" id="ARBA00022958"/>
    </source>
</evidence>
<dbReference type="PROSITE" id="PS51385">
    <property type="entry name" value="YJEF_N"/>
    <property type="match status" value="1"/>
</dbReference>
<comment type="function">
    <text evidence="14 19">Bifunctional enzyme that catalyzes the epimerization of the S- and R-forms of NAD(P)HX and the dehydration of the S-form of NAD(P)HX at the expense of ADP, which is converted to AMP. This allows the repair of both epimers of NAD(P)HX, a damaged form of NAD(P)H that is a result of enzymatic or heat-dependent hydration.</text>
</comment>
<accession>A0A6J4CVY4</accession>
<dbReference type="SUPFAM" id="SSF64153">
    <property type="entry name" value="YjeF N-terminal domain-like"/>
    <property type="match status" value="1"/>
</dbReference>
<dbReference type="InterPro" id="IPR029056">
    <property type="entry name" value="Ribokinase-like"/>
</dbReference>
<dbReference type="CDD" id="cd01171">
    <property type="entry name" value="YXKO-related"/>
    <property type="match status" value="1"/>
</dbReference>
<feature type="domain" description="YjeF C-terminal" evidence="20">
    <location>
        <begin position="210"/>
        <end position="466"/>
    </location>
</feature>
<evidence type="ECO:0000256" key="10">
    <source>
        <dbReference type="ARBA" id="ARBA00023027"/>
    </source>
</evidence>
<dbReference type="SUPFAM" id="SSF53613">
    <property type="entry name" value="Ribokinase-like"/>
    <property type="match status" value="1"/>
</dbReference>
<name>A0A6J4CVY4_9HELI</name>
<keyword evidence="7 17" id="KW-0067">ATP-binding</keyword>
<comment type="subunit">
    <text evidence="17">Homotetramer.</text>
</comment>
<comment type="caution">
    <text evidence="18">Lacks conserved residue(s) required for the propagation of feature annotation.</text>
</comment>
<comment type="catalytic activity">
    <reaction evidence="15 17 19">
        <text>(6S)-NADHX + ADP = AMP + phosphate + NADH + H(+)</text>
        <dbReference type="Rhea" id="RHEA:32223"/>
        <dbReference type="ChEBI" id="CHEBI:15378"/>
        <dbReference type="ChEBI" id="CHEBI:43474"/>
        <dbReference type="ChEBI" id="CHEBI:57945"/>
        <dbReference type="ChEBI" id="CHEBI:64074"/>
        <dbReference type="ChEBI" id="CHEBI:456215"/>
        <dbReference type="ChEBI" id="CHEBI:456216"/>
        <dbReference type="EC" id="4.2.1.136"/>
    </reaction>
</comment>
<comment type="similarity">
    <text evidence="3 19">In the N-terminal section; belongs to the NnrE/AIBP family.</text>
</comment>
<keyword evidence="8 17" id="KW-0521">NADP</keyword>
<feature type="binding site" evidence="18">
    <location>
        <position position="147"/>
    </location>
    <ligand>
        <name>(6S)-NADPHX</name>
        <dbReference type="ChEBI" id="CHEBI:64076"/>
    </ligand>
</feature>
<evidence type="ECO:0000256" key="16">
    <source>
        <dbReference type="ARBA" id="ARBA00049209"/>
    </source>
</evidence>
<organism evidence="23 24">
    <name type="scientific">Helicobacter suis</name>
    <dbReference type="NCBI Taxonomy" id="104628"/>
    <lineage>
        <taxon>Bacteria</taxon>
        <taxon>Pseudomonadati</taxon>
        <taxon>Campylobacterota</taxon>
        <taxon>Epsilonproteobacteria</taxon>
        <taxon>Campylobacterales</taxon>
        <taxon>Helicobacteraceae</taxon>
        <taxon>Helicobacter</taxon>
    </lineage>
</organism>
<dbReference type="InterPro" id="IPR017953">
    <property type="entry name" value="Carbohydrate_kinase_pred_CS"/>
</dbReference>
<evidence type="ECO:0000256" key="5">
    <source>
        <dbReference type="ARBA" id="ARBA00022723"/>
    </source>
</evidence>
<gene>
    <name evidence="18" type="primary">nnrE</name>
    <name evidence="17" type="synonym">nnrD</name>
    <name evidence="22" type="ORF">NHP190020_02310</name>
    <name evidence="23" type="ORF">SNTW_02830</name>
</gene>
<dbReference type="Gene3D" id="3.40.1190.20">
    <property type="match status" value="1"/>
</dbReference>
<dbReference type="OrthoDB" id="9806925at2"/>
<proteinExistence type="inferred from homology"/>
<dbReference type="PROSITE" id="PS51383">
    <property type="entry name" value="YJEF_C_3"/>
    <property type="match status" value="1"/>
</dbReference>
<dbReference type="Pfam" id="PF03853">
    <property type="entry name" value="YjeF_N"/>
    <property type="match status" value="1"/>
</dbReference>
<feature type="binding site" evidence="17">
    <location>
        <position position="409"/>
    </location>
    <ligand>
        <name>AMP</name>
        <dbReference type="ChEBI" id="CHEBI:456215"/>
    </ligand>
</feature>
<comment type="function">
    <text evidence="18">Catalyzes the epimerization of the S- and R-forms of NAD(P)HX, a damaged form of NAD(P)H that is a result of enzymatic or heat-dependent hydration. This is a prerequisite for the S-specific NAD(P)H-hydrate dehydratase to allow the repair of both epimers of NAD(P)HX.</text>
</comment>
<evidence type="ECO:0000313" key="23">
    <source>
        <dbReference type="EMBL" id="BCD69638.1"/>
    </source>
</evidence>
<dbReference type="GO" id="GO:0110051">
    <property type="term" value="P:metabolite repair"/>
    <property type="evidence" value="ECO:0007669"/>
    <property type="project" value="TreeGrafter"/>
</dbReference>
<dbReference type="Gene3D" id="3.40.50.10260">
    <property type="entry name" value="YjeF N-terminal domain"/>
    <property type="match status" value="1"/>
</dbReference>
<evidence type="ECO:0000256" key="1">
    <source>
        <dbReference type="ARBA" id="ARBA00000013"/>
    </source>
</evidence>
<evidence type="ECO:0000256" key="11">
    <source>
        <dbReference type="ARBA" id="ARBA00023235"/>
    </source>
</evidence>
<feature type="binding site" evidence="17">
    <location>
        <position position="294"/>
    </location>
    <ligand>
        <name>(6S)-NADPHX</name>
        <dbReference type="ChEBI" id="CHEBI:64076"/>
    </ligand>
</feature>
<evidence type="ECO:0000256" key="6">
    <source>
        <dbReference type="ARBA" id="ARBA00022741"/>
    </source>
</evidence>
<dbReference type="GO" id="GO:0046872">
    <property type="term" value="F:metal ion binding"/>
    <property type="evidence" value="ECO:0007669"/>
    <property type="project" value="UniProtKB-UniRule"/>
</dbReference>
<protein>
    <recommendedName>
        <fullName evidence="19">Bifunctional NAD(P)H-hydrate repair enzyme</fullName>
    </recommendedName>
    <alternativeName>
        <fullName evidence="19">Nicotinamide nucleotide repair protein</fullName>
    </alternativeName>
    <domain>
        <recommendedName>
            <fullName evidence="19">ADP-dependent (S)-NAD(P)H-hydrate dehydratase</fullName>
            <ecNumber evidence="19">4.2.1.136</ecNumber>
        </recommendedName>
        <alternativeName>
            <fullName evidence="19">ADP-dependent NAD(P)HX dehydratase</fullName>
        </alternativeName>
    </domain>
    <domain>
        <recommendedName>
            <fullName evidence="19">NAD(P)H-hydrate epimerase</fullName>
            <ecNumber evidence="19">5.1.99.6</ecNumber>
        </recommendedName>
    </domain>
</protein>
<dbReference type="PIRSF" id="PIRSF017184">
    <property type="entry name" value="Nnr"/>
    <property type="match status" value="1"/>
</dbReference>
<dbReference type="GO" id="GO:0052856">
    <property type="term" value="F:NAD(P)HX epimerase activity"/>
    <property type="evidence" value="ECO:0007669"/>
    <property type="project" value="UniProtKB-UniRule"/>
</dbReference>
<comment type="catalytic activity">
    <reaction evidence="16 17 19">
        <text>(6S)-NADPHX + ADP = AMP + phosphate + NADPH + H(+)</text>
        <dbReference type="Rhea" id="RHEA:32235"/>
        <dbReference type="ChEBI" id="CHEBI:15378"/>
        <dbReference type="ChEBI" id="CHEBI:43474"/>
        <dbReference type="ChEBI" id="CHEBI:57783"/>
        <dbReference type="ChEBI" id="CHEBI:64076"/>
        <dbReference type="ChEBI" id="CHEBI:456215"/>
        <dbReference type="ChEBI" id="CHEBI:456216"/>
        <dbReference type="EC" id="4.2.1.136"/>
    </reaction>
</comment>
<dbReference type="PANTHER" id="PTHR12592:SF0">
    <property type="entry name" value="ATP-DEPENDENT (S)-NAD(P)H-HYDRATE DEHYDRATASE"/>
    <property type="match status" value="1"/>
</dbReference>
<feature type="binding site" evidence="18">
    <location>
        <begin position="56"/>
        <end position="60"/>
    </location>
    <ligand>
        <name>(6S)-NADPHX</name>
        <dbReference type="ChEBI" id="CHEBI:64076"/>
    </ligand>
</feature>
<keyword evidence="9 18" id="KW-0630">Potassium</keyword>
<evidence type="ECO:0000256" key="15">
    <source>
        <dbReference type="ARBA" id="ARBA00048238"/>
    </source>
</evidence>
<keyword evidence="10 17" id="KW-0520">NAD</keyword>
<dbReference type="GO" id="GO:0005524">
    <property type="term" value="F:ATP binding"/>
    <property type="evidence" value="ECO:0007669"/>
    <property type="project" value="UniProtKB-UniRule"/>
</dbReference>
<dbReference type="RefSeq" id="WP_006564105.1">
    <property type="nucleotide sequence ID" value="NZ_AP019774.1"/>
</dbReference>
<dbReference type="PROSITE" id="PS01050">
    <property type="entry name" value="YJEF_C_2"/>
    <property type="match status" value="1"/>
</dbReference>
<feature type="binding site" evidence="18">
    <location>
        <position position="150"/>
    </location>
    <ligand>
        <name>K(+)</name>
        <dbReference type="ChEBI" id="CHEBI:29103"/>
    </ligand>
</feature>
<evidence type="ECO:0000256" key="7">
    <source>
        <dbReference type="ARBA" id="ARBA00022840"/>
    </source>
</evidence>
<dbReference type="Proteomes" id="UP000509742">
    <property type="component" value="Chromosome"/>
</dbReference>
<dbReference type="PANTHER" id="PTHR12592">
    <property type="entry name" value="ATP-DEPENDENT (S)-NAD(P)H-HYDRATE DEHYDRATASE FAMILY MEMBER"/>
    <property type="match status" value="1"/>
</dbReference>
<dbReference type="Proteomes" id="UP000317935">
    <property type="component" value="Chromosome"/>
</dbReference>
<evidence type="ECO:0000256" key="13">
    <source>
        <dbReference type="ARBA" id="ARBA00023268"/>
    </source>
</evidence>
<comment type="similarity">
    <text evidence="4 19">In the C-terminal section; belongs to the NnrD/CARKD family.</text>
</comment>
<evidence type="ECO:0000259" key="21">
    <source>
        <dbReference type="PROSITE" id="PS51385"/>
    </source>
</evidence>